<evidence type="ECO:0000313" key="2">
    <source>
        <dbReference type="Proteomes" id="UP001144191"/>
    </source>
</evidence>
<gene>
    <name evidence="1" type="ORF">AnigIFM63604_004389</name>
</gene>
<organism evidence="1 2">
    <name type="scientific">Aspergillus niger</name>
    <dbReference type="NCBI Taxonomy" id="5061"/>
    <lineage>
        <taxon>Eukaryota</taxon>
        <taxon>Fungi</taxon>
        <taxon>Dikarya</taxon>
        <taxon>Ascomycota</taxon>
        <taxon>Pezizomycotina</taxon>
        <taxon>Eurotiomycetes</taxon>
        <taxon>Eurotiomycetidae</taxon>
        <taxon>Eurotiales</taxon>
        <taxon>Aspergillaceae</taxon>
        <taxon>Aspergillus</taxon>
        <taxon>Aspergillus subgen. Circumdati</taxon>
    </lineage>
</organism>
<reference evidence="1" key="1">
    <citation type="submission" date="2022-07" db="EMBL/GenBank/DDBJ databases">
        <title>Taxonomy of Aspergillus series Nigri: significant species reduction supported by multi-species coalescent approaches.</title>
        <authorList>
            <person name="Bian C."/>
            <person name="Kusuya Y."/>
            <person name="Sklenar F."/>
            <person name="D'hooge E."/>
            <person name="Yaguchi T."/>
            <person name="Takahashi H."/>
            <person name="Hubka V."/>
        </authorList>
    </citation>
    <scope>NUCLEOTIDE SEQUENCE</scope>
    <source>
        <strain evidence="1">IFM 63604</strain>
    </source>
</reference>
<dbReference type="Proteomes" id="UP001144191">
    <property type="component" value="Unassembled WGS sequence"/>
</dbReference>
<dbReference type="EMBL" id="BRPB01000238">
    <property type="protein sequence ID" value="GLA56093.1"/>
    <property type="molecule type" value="Genomic_DNA"/>
</dbReference>
<dbReference type="AlphaFoldDB" id="A0A9W6EFB5"/>
<name>A0A9W6EFB5_ASPNG</name>
<comment type="caution">
    <text evidence="1">The sequence shown here is derived from an EMBL/GenBank/DDBJ whole genome shotgun (WGS) entry which is preliminary data.</text>
</comment>
<accession>A0A9W6EFB5</accession>
<proteinExistence type="predicted"/>
<evidence type="ECO:0000313" key="1">
    <source>
        <dbReference type="EMBL" id="GLA56093.1"/>
    </source>
</evidence>
<protein>
    <submittedName>
        <fullName evidence="1">Uncharacterized protein</fullName>
    </submittedName>
</protein>
<sequence length="149" mass="16478">MSSHDENSSFFHQARDKALAVLRLREVIHCNSEVRNMLHGIGTYPARLALLGVELLQRIDELAIRRLGRADSGNLECIQPYITASYWTPPNVTIDASAEQTIAEHDTIACQRQLEAAVYTDGSGINDMIGAAAVCPQYQETRAAYMGEQ</sequence>